<dbReference type="PRINTS" id="PR00722">
    <property type="entry name" value="CHYMOTRYPSIN"/>
</dbReference>
<dbReference type="GO" id="GO:0004252">
    <property type="term" value="F:serine-type endopeptidase activity"/>
    <property type="evidence" value="ECO:0007669"/>
    <property type="project" value="InterPro"/>
</dbReference>
<dbReference type="Pfam" id="PF00089">
    <property type="entry name" value="Trypsin"/>
    <property type="match status" value="1"/>
</dbReference>
<evidence type="ECO:0000256" key="2">
    <source>
        <dbReference type="RuleBase" id="RU363034"/>
    </source>
</evidence>
<dbReference type="GO" id="GO:0006508">
    <property type="term" value="P:proteolysis"/>
    <property type="evidence" value="ECO:0007669"/>
    <property type="project" value="UniProtKB-KW"/>
</dbReference>
<evidence type="ECO:0000256" key="1">
    <source>
        <dbReference type="ARBA" id="ARBA00023157"/>
    </source>
</evidence>
<dbReference type="SUPFAM" id="SSF50494">
    <property type="entry name" value="Trypsin-like serine proteases"/>
    <property type="match status" value="1"/>
</dbReference>
<keyword evidence="1" id="KW-1015">Disulfide bond</keyword>
<dbReference type="OrthoDB" id="4915747at2759"/>
<dbReference type="PROSITE" id="PS00135">
    <property type="entry name" value="TRYPSIN_SER"/>
    <property type="match status" value="1"/>
</dbReference>
<dbReference type="EMBL" id="CP023326">
    <property type="protein sequence ID" value="ATY65891.1"/>
    <property type="molecule type" value="Genomic_DNA"/>
</dbReference>
<dbReference type="CDD" id="cd00190">
    <property type="entry name" value="Tryp_SPc"/>
    <property type="match status" value="1"/>
</dbReference>
<gene>
    <name evidence="6" type="ORF">A9K55_001301</name>
</gene>
<dbReference type="InterPro" id="IPR009003">
    <property type="entry name" value="Peptidase_S1_PA"/>
</dbReference>
<dbReference type="PROSITE" id="PS50240">
    <property type="entry name" value="TRYPSIN_DOM"/>
    <property type="match status" value="1"/>
</dbReference>
<dbReference type="AlphaFoldDB" id="A0A2H4SS06"/>
<dbReference type="Proteomes" id="UP000323067">
    <property type="component" value="Chromosome iii"/>
</dbReference>
<dbReference type="InterPro" id="IPR033116">
    <property type="entry name" value="TRYPSIN_SER"/>
</dbReference>
<feature type="signal peptide" evidence="4">
    <location>
        <begin position="1"/>
        <end position="19"/>
    </location>
</feature>
<sequence length="381" mass="40558">MLPSTAIVLAAACAPFAAAATVRKRVIGGQVAKPGEIPFMVSLQIDGKHHCGGALLDRTTVLTAAHCLRLSDTVKAGSIDRESGGVDANVTAIHQHPKYRLIPYVQDGKTLSKAVFDIGILKLSNPIESSDTIQFATLAASGSRPPVGSLLTAPGWGLDEKGKFAPQLRRVDLPVSDIKTCMDKDTAQDTDIICAGGGTIGILEGDSGSPLIDPKSRQVVGVTARGGEKNIVNPQTFTNVGSYIDFITGLLEKAPQGGSSPAEETTGNNPTQASPDADERGRIQRDFALIREIPKLQSAFNEDATLKFQLGSKLQAAEEDLLANLGEADFRLRVEQHFAEFNKIPNVQFAMDKDETLKTQLPLKLSEAKKDLLALGGPAWK</sequence>
<dbReference type="Gene3D" id="2.40.10.10">
    <property type="entry name" value="Trypsin-like serine proteases"/>
    <property type="match status" value="1"/>
</dbReference>
<keyword evidence="2" id="KW-0378">Hydrolase</keyword>
<accession>A0A2H4SS06</accession>
<protein>
    <submittedName>
        <fullName evidence="6">Caldecrin (Chymotrypsin C) isoform 3</fullName>
    </submittedName>
</protein>
<dbReference type="PROSITE" id="PS00134">
    <property type="entry name" value="TRYPSIN_HIS"/>
    <property type="match status" value="1"/>
</dbReference>
<reference evidence="6 7" key="1">
    <citation type="journal article" date="2017" name="BMC Genomics">
        <title>Chromosome level assembly and secondary metabolite potential of the parasitic fungus Cordyceps militaris.</title>
        <authorList>
            <person name="Kramer G.J."/>
            <person name="Nodwell J.R."/>
        </authorList>
    </citation>
    <scope>NUCLEOTIDE SEQUENCE [LARGE SCALE GENOMIC DNA]</scope>
    <source>
        <strain evidence="6 7">ATCC 34164</strain>
    </source>
</reference>
<dbReference type="InterPro" id="IPR001254">
    <property type="entry name" value="Trypsin_dom"/>
</dbReference>
<dbReference type="VEuPathDB" id="FungiDB:CCM_08363"/>
<evidence type="ECO:0000256" key="4">
    <source>
        <dbReference type="SAM" id="SignalP"/>
    </source>
</evidence>
<name>A0A2H4SS06_CORMI</name>
<dbReference type="PANTHER" id="PTHR24252:SF7">
    <property type="entry name" value="HYALIN"/>
    <property type="match status" value="1"/>
</dbReference>
<dbReference type="SMART" id="SM00020">
    <property type="entry name" value="Tryp_SPc"/>
    <property type="match status" value="1"/>
</dbReference>
<proteinExistence type="predicted"/>
<keyword evidence="2" id="KW-0645">Protease</keyword>
<evidence type="ECO:0000256" key="3">
    <source>
        <dbReference type="SAM" id="MobiDB-lite"/>
    </source>
</evidence>
<keyword evidence="2" id="KW-0720">Serine protease</keyword>
<organism evidence="6 7">
    <name type="scientific">Cordyceps militaris</name>
    <name type="common">Caterpillar fungus</name>
    <name type="synonym">Clavaria militaris</name>
    <dbReference type="NCBI Taxonomy" id="73501"/>
    <lineage>
        <taxon>Eukaryota</taxon>
        <taxon>Fungi</taxon>
        <taxon>Dikarya</taxon>
        <taxon>Ascomycota</taxon>
        <taxon>Pezizomycotina</taxon>
        <taxon>Sordariomycetes</taxon>
        <taxon>Hypocreomycetidae</taxon>
        <taxon>Hypocreales</taxon>
        <taxon>Cordycipitaceae</taxon>
        <taxon>Cordyceps</taxon>
    </lineage>
</organism>
<feature type="region of interest" description="Disordered" evidence="3">
    <location>
        <begin position="254"/>
        <end position="280"/>
    </location>
</feature>
<evidence type="ECO:0000313" key="7">
    <source>
        <dbReference type="Proteomes" id="UP000323067"/>
    </source>
</evidence>
<dbReference type="PANTHER" id="PTHR24252">
    <property type="entry name" value="ACROSIN-RELATED"/>
    <property type="match status" value="1"/>
</dbReference>
<evidence type="ECO:0000259" key="5">
    <source>
        <dbReference type="PROSITE" id="PS50240"/>
    </source>
</evidence>
<keyword evidence="4" id="KW-0732">Signal</keyword>
<feature type="compositionally biased region" description="Polar residues" evidence="3">
    <location>
        <begin position="257"/>
        <end position="274"/>
    </location>
</feature>
<dbReference type="InterPro" id="IPR001314">
    <property type="entry name" value="Peptidase_S1A"/>
</dbReference>
<evidence type="ECO:0000313" key="6">
    <source>
        <dbReference type="EMBL" id="ATY65891.1"/>
    </source>
</evidence>
<dbReference type="VEuPathDB" id="FungiDB:A9K55_001301"/>
<feature type="chain" id="PRO_5014180153" evidence="4">
    <location>
        <begin position="20"/>
        <end position="381"/>
    </location>
</feature>
<feature type="domain" description="Peptidase S1" evidence="5">
    <location>
        <begin position="26"/>
        <end position="252"/>
    </location>
</feature>
<dbReference type="InterPro" id="IPR043504">
    <property type="entry name" value="Peptidase_S1_PA_chymotrypsin"/>
</dbReference>
<dbReference type="InterPro" id="IPR018114">
    <property type="entry name" value="TRYPSIN_HIS"/>
</dbReference>